<dbReference type="EMBL" id="WBKB01000010">
    <property type="protein sequence ID" value="KAB1641145.1"/>
    <property type="molecule type" value="Genomic_DNA"/>
</dbReference>
<dbReference type="Proteomes" id="UP000433493">
    <property type="component" value="Unassembled WGS sequence"/>
</dbReference>
<keyword evidence="2" id="KW-1185">Reference proteome</keyword>
<evidence type="ECO:0000313" key="2">
    <source>
        <dbReference type="Proteomes" id="UP000433493"/>
    </source>
</evidence>
<dbReference type="OrthoDB" id="5120536at2"/>
<reference evidence="1 2" key="1">
    <citation type="submission" date="2019-09" db="EMBL/GenBank/DDBJ databases">
        <title>Phylogeny of genus Pseudoclavibacter and closely related genus.</title>
        <authorList>
            <person name="Li Y."/>
        </authorList>
    </citation>
    <scope>NUCLEOTIDE SEQUENCE [LARGE SCALE GENOMIC DNA]</scope>
    <source>
        <strain evidence="1 2">KCTC 13959</strain>
    </source>
</reference>
<gene>
    <name evidence="1" type="ORF">F8O05_12995</name>
</gene>
<accession>A0A7J5BA85</accession>
<dbReference type="AlphaFoldDB" id="A0A7J5BA85"/>
<protein>
    <submittedName>
        <fullName evidence="1">Uncharacterized protein</fullName>
    </submittedName>
</protein>
<comment type="caution">
    <text evidence="1">The sequence shown here is derived from an EMBL/GenBank/DDBJ whole genome shotgun (WGS) entry which is preliminary data.</text>
</comment>
<sequence>MRKYLLNGALLSAIAGIIPTLKKSQEARSTWTTVLQWVVWGATVALAVIAIRENAEAAREEELEA</sequence>
<dbReference type="RefSeq" id="WP_158053182.1">
    <property type="nucleotide sequence ID" value="NZ_WBKB01000010.1"/>
</dbReference>
<organism evidence="1 2">
    <name type="scientific">Gulosibacter chungangensis</name>
    <dbReference type="NCBI Taxonomy" id="979746"/>
    <lineage>
        <taxon>Bacteria</taxon>
        <taxon>Bacillati</taxon>
        <taxon>Actinomycetota</taxon>
        <taxon>Actinomycetes</taxon>
        <taxon>Micrococcales</taxon>
        <taxon>Microbacteriaceae</taxon>
        <taxon>Gulosibacter</taxon>
    </lineage>
</organism>
<name>A0A7J5BA85_9MICO</name>
<proteinExistence type="predicted"/>
<evidence type="ECO:0000313" key="1">
    <source>
        <dbReference type="EMBL" id="KAB1641145.1"/>
    </source>
</evidence>